<evidence type="ECO:0000313" key="4">
    <source>
        <dbReference type="WBParaSite" id="scaffold3302_cov154.g6387"/>
    </source>
</evidence>
<proteinExistence type="predicted"/>
<feature type="compositionally biased region" description="Basic and acidic residues" evidence="2">
    <location>
        <begin position="187"/>
        <end position="197"/>
    </location>
</feature>
<keyword evidence="3" id="KW-1185">Reference proteome</keyword>
<accession>A0A915MA95</accession>
<dbReference type="Proteomes" id="UP000887561">
    <property type="component" value="Unplaced"/>
</dbReference>
<feature type="region of interest" description="Disordered" evidence="2">
    <location>
        <begin position="187"/>
        <end position="226"/>
    </location>
</feature>
<organism evidence="3 4">
    <name type="scientific">Meloidogyne javanica</name>
    <name type="common">Root-knot nematode worm</name>
    <dbReference type="NCBI Taxonomy" id="6303"/>
    <lineage>
        <taxon>Eukaryota</taxon>
        <taxon>Metazoa</taxon>
        <taxon>Ecdysozoa</taxon>
        <taxon>Nematoda</taxon>
        <taxon>Chromadorea</taxon>
        <taxon>Rhabditida</taxon>
        <taxon>Tylenchina</taxon>
        <taxon>Tylenchomorpha</taxon>
        <taxon>Tylenchoidea</taxon>
        <taxon>Meloidogynidae</taxon>
        <taxon>Meloidogyninae</taxon>
        <taxon>Meloidogyne</taxon>
        <taxon>Meloidogyne incognita group</taxon>
    </lineage>
</organism>
<dbReference type="WBParaSite" id="scaffold3302_cov154.g6387">
    <property type="protein sequence ID" value="scaffold3302_cov154.g6387"/>
    <property type="gene ID" value="scaffold3302_cov154.g6387"/>
</dbReference>
<dbReference type="AlphaFoldDB" id="A0A915MA95"/>
<evidence type="ECO:0000256" key="1">
    <source>
        <dbReference type="SAM" id="Coils"/>
    </source>
</evidence>
<reference evidence="4" key="1">
    <citation type="submission" date="2022-11" db="UniProtKB">
        <authorList>
            <consortium name="WormBaseParasite"/>
        </authorList>
    </citation>
    <scope>IDENTIFICATION</scope>
</reference>
<evidence type="ECO:0000256" key="2">
    <source>
        <dbReference type="SAM" id="MobiDB-lite"/>
    </source>
</evidence>
<protein>
    <submittedName>
        <fullName evidence="4">Uncharacterized protein</fullName>
    </submittedName>
</protein>
<feature type="compositionally biased region" description="Polar residues" evidence="2">
    <location>
        <begin position="214"/>
        <end position="226"/>
    </location>
</feature>
<keyword evidence="1" id="KW-0175">Coiled coil</keyword>
<sequence>MGRRPKNKKRPDKAKKSYPIYVKKLKLFVEKERAKNNCNQKIDKELCPNEEEQKQLVEDYENTNDQYAKALNLINNKSKYNIQILDRTKDSQLNIEYIRGIIALYKYGEVSVDFIKANRDFIQVVLAVHKICLYKRVPANKREKFLPLKKNAFDMLKNRINKNLNMIEVNEESVNKIRNILKKLHKEANEENQKDSSEESLEANSDEEIKLQTLEEQNNNPLNFQPVQEEEDDYWIKWNLETMEKVKHDKLKKD</sequence>
<name>A0A915MA95_MELJA</name>
<feature type="coiled-coil region" evidence="1">
    <location>
        <begin position="50"/>
        <end position="77"/>
    </location>
</feature>
<evidence type="ECO:0000313" key="3">
    <source>
        <dbReference type="Proteomes" id="UP000887561"/>
    </source>
</evidence>